<feature type="domain" description="HTH lacI-type" evidence="5">
    <location>
        <begin position="9"/>
        <end position="65"/>
    </location>
</feature>
<dbReference type="InterPro" id="IPR046335">
    <property type="entry name" value="LacI/GalR-like_sensor"/>
</dbReference>
<dbReference type="SUPFAM" id="SSF53822">
    <property type="entry name" value="Periplasmic binding protein-like I"/>
    <property type="match status" value="1"/>
</dbReference>
<name>A0ABV3P0R9_9ACTN</name>
<reference evidence="6 7" key="1">
    <citation type="submission" date="2024-07" db="EMBL/GenBank/DDBJ databases">
        <authorList>
            <person name="Thanompreechachai J."/>
            <person name="Duangmal K."/>
        </authorList>
    </citation>
    <scope>NUCLEOTIDE SEQUENCE [LARGE SCALE GENOMIC DNA]</scope>
    <source>
        <strain evidence="6 7">KCTC 19886</strain>
    </source>
</reference>
<keyword evidence="2" id="KW-0805">Transcription regulation</keyword>
<dbReference type="SUPFAM" id="SSF47413">
    <property type="entry name" value="lambda repressor-like DNA-binding domains"/>
    <property type="match status" value="1"/>
</dbReference>
<dbReference type="SMART" id="SM00354">
    <property type="entry name" value="HTH_LACI"/>
    <property type="match status" value="1"/>
</dbReference>
<comment type="caution">
    <text evidence="6">The sequence shown here is derived from an EMBL/GenBank/DDBJ whole genome shotgun (WGS) entry which is preliminary data.</text>
</comment>
<dbReference type="Gene3D" id="1.10.260.40">
    <property type="entry name" value="lambda repressor-like DNA-binding domains"/>
    <property type="match status" value="1"/>
</dbReference>
<dbReference type="Proteomes" id="UP001555826">
    <property type="component" value="Unassembled WGS sequence"/>
</dbReference>
<keyword evidence="3 6" id="KW-0238">DNA-binding</keyword>
<evidence type="ECO:0000313" key="6">
    <source>
        <dbReference type="EMBL" id="MEW9263211.1"/>
    </source>
</evidence>
<dbReference type="Pfam" id="PF00356">
    <property type="entry name" value="LacI"/>
    <property type="match status" value="1"/>
</dbReference>
<dbReference type="PROSITE" id="PS50932">
    <property type="entry name" value="HTH_LACI_2"/>
    <property type="match status" value="1"/>
</dbReference>
<organism evidence="6 7">
    <name type="scientific">Kineococcus endophyticus</name>
    <dbReference type="NCBI Taxonomy" id="1181883"/>
    <lineage>
        <taxon>Bacteria</taxon>
        <taxon>Bacillati</taxon>
        <taxon>Actinomycetota</taxon>
        <taxon>Actinomycetes</taxon>
        <taxon>Kineosporiales</taxon>
        <taxon>Kineosporiaceae</taxon>
        <taxon>Kineococcus</taxon>
    </lineage>
</organism>
<evidence type="ECO:0000259" key="5">
    <source>
        <dbReference type="PROSITE" id="PS50932"/>
    </source>
</evidence>
<dbReference type="Gene3D" id="3.40.50.2300">
    <property type="match status" value="2"/>
</dbReference>
<gene>
    <name evidence="6" type="ORF">AB1207_00470</name>
</gene>
<evidence type="ECO:0000256" key="1">
    <source>
        <dbReference type="ARBA" id="ARBA00022491"/>
    </source>
</evidence>
<dbReference type="InterPro" id="IPR010982">
    <property type="entry name" value="Lambda_DNA-bd_dom_sf"/>
</dbReference>
<dbReference type="RefSeq" id="WP_367635809.1">
    <property type="nucleotide sequence ID" value="NZ_JBFNQN010000001.1"/>
</dbReference>
<dbReference type="PANTHER" id="PTHR30146">
    <property type="entry name" value="LACI-RELATED TRANSCRIPTIONAL REPRESSOR"/>
    <property type="match status" value="1"/>
</dbReference>
<proteinExistence type="predicted"/>
<evidence type="ECO:0000256" key="2">
    <source>
        <dbReference type="ARBA" id="ARBA00023015"/>
    </source>
</evidence>
<dbReference type="CDD" id="cd01392">
    <property type="entry name" value="HTH_LacI"/>
    <property type="match status" value="1"/>
</dbReference>
<keyword evidence="1" id="KW-0678">Repressor</keyword>
<evidence type="ECO:0000256" key="4">
    <source>
        <dbReference type="ARBA" id="ARBA00023163"/>
    </source>
</evidence>
<dbReference type="Pfam" id="PF13377">
    <property type="entry name" value="Peripla_BP_3"/>
    <property type="match status" value="1"/>
</dbReference>
<dbReference type="InterPro" id="IPR028082">
    <property type="entry name" value="Peripla_BP_I"/>
</dbReference>
<dbReference type="EMBL" id="JBFNQN010000001">
    <property type="protein sequence ID" value="MEW9263211.1"/>
    <property type="molecule type" value="Genomic_DNA"/>
</dbReference>
<sequence>MTRPPSRKATSQDVADLAGVSRSAVSLVLNGRGDGNIAPDKQAAIRAAAAQLEYEPNPSAVSLRSSRTRTLGVVTDAIASTAYGGDLLRGASEAAERSGHLLVLVDTHYEEQREADAYRTLRGRRVDGLLFAAMSLREYAVPEAATGVPFALANCYDPAAPQVPAFVADEVAGGRAAARLLLDAGHRDVVLLAGARDAVASTLREDGVRAELAAAGHALRTVETGWEISDGVAAATTVLTGPDRPTGLVCANDRVAVGAVLAANRLGLDVPGDLSVVGYDDDAALAAPMVPALTTIALPHRQIGEAAVARVLDDLATDPSAAGGARRTGHGTVLVPCPVVVRDSVAPPRRRASRQRAGSPSR</sequence>
<keyword evidence="4" id="KW-0804">Transcription</keyword>
<dbReference type="PANTHER" id="PTHR30146:SF148">
    <property type="entry name" value="HTH-TYPE TRANSCRIPTIONAL REPRESSOR PURR-RELATED"/>
    <property type="match status" value="1"/>
</dbReference>
<evidence type="ECO:0000313" key="7">
    <source>
        <dbReference type="Proteomes" id="UP001555826"/>
    </source>
</evidence>
<protein>
    <submittedName>
        <fullName evidence="6">LacI family DNA-binding transcriptional regulator</fullName>
    </submittedName>
</protein>
<evidence type="ECO:0000256" key="3">
    <source>
        <dbReference type="ARBA" id="ARBA00023125"/>
    </source>
</evidence>
<dbReference type="GO" id="GO:0003677">
    <property type="term" value="F:DNA binding"/>
    <property type="evidence" value="ECO:0007669"/>
    <property type="project" value="UniProtKB-KW"/>
</dbReference>
<keyword evidence="7" id="KW-1185">Reference proteome</keyword>
<dbReference type="CDD" id="cd06288">
    <property type="entry name" value="PBP1_sucrose_transcription_regulator"/>
    <property type="match status" value="1"/>
</dbReference>
<accession>A0ABV3P0R9</accession>
<dbReference type="InterPro" id="IPR000843">
    <property type="entry name" value="HTH_LacI"/>
</dbReference>